<feature type="region of interest" description="Disordered" evidence="1">
    <location>
        <begin position="749"/>
        <end position="768"/>
    </location>
</feature>
<organism evidence="4 5">
    <name type="scientific">Thauera mechernichensis</name>
    <dbReference type="NCBI Taxonomy" id="82788"/>
    <lineage>
        <taxon>Bacteria</taxon>
        <taxon>Pseudomonadati</taxon>
        <taxon>Pseudomonadota</taxon>
        <taxon>Betaproteobacteria</taxon>
        <taxon>Rhodocyclales</taxon>
        <taxon>Zoogloeaceae</taxon>
        <taxon>Thauera</taxon>
    </lineage>
</organism>
<evidence type="ECO:0000256" key="1">
    <source>
        <dbReference type="SAM" id="MobiDB-lite"/>
    </source>
</evidence>
<dbReference type="InterPro" id="IPR003314">
    <property type="entry name" value="Mu-type_HTH"/>
</dbReference>
<dbReference type="SUPFAM" id="SSF53098">
    <property type="entry name" value="Ribonuclease H-like"/>
    <property type="match status" value="1"/>
</dbReference>
<name>A0ABW3WIE3_9RHOO</name>
<dbReference type="Pfam" id="PF00665">
    <property type="entry name" value="rve"/>
    <property type="match status" value="1"/>
</dbReference>
<dbReference type="PROSITE" id="PS51702">
    <property type="entry name" value="HTH_MU"/>
    <property type="match status" value="1"/>
</dbReference>
<dbReference type="Proteomes" id="UP001597158">
    <property type="component" value="Unassembled WGS sequence"/>
</dbReference>
<proteinExistence type="predicted"/>
<gene>
    <name evidence="4" type="ORF">ACFQ4M_15770</name>
</gene>
<dbReference type="PROSITE" id="PS50994">
    <property type="entry name" value="INTEGRASE"/>
    <property type="match status" value="1"/>
</dbReference>
<dbReference type="EMBL" id="JBHTMC010000027">
    <property type="protein sequence ID" value="MFD1265033.1"/>
    <property type="molecule type" value="Genomic_DNA"/>
</dbReference>
<feature type="domain" description="Integrase catalytic" evidence="2">
    <location>
        <begin position="298"/>
        <end position="497"/>
    </location>
</feature>
<dbReference type="Gene3D" id="1.10.10.10">
    <property type="entry name" value="Winged helix-like DNA-binding domain superfamily/Winged helix DNA-binding domain"/>
    <property type="match status" value="1"/>
</dbReference>
<dbReference type="InterPro" id="IPR012337">
    <property type="entry name" value="RNaseH-like_sf"/>
</dbReference>
<evidence type="ECO:0000313" key="5">
    <source>
        <dbReference type="Proteomes" id="UP001597158"/>
    </source>
</evidence>
<dbReference type="InterPro" id="IPR036388">
    <property type="entry name" value="WH-like_DNA-bd_sf"/>
</dbReference>
<dbReference type="PANTHER" id="PTHR35004:SF7">
    <property type="entry name" value="INTEGRASE PROTEIN"/>
    <property type="match status" value="1"/>
</dbReference>
<dbReference type="SUPFAM" id="SSF46955">
    <property type="entry name" value="Putative DNA-binding domain"/>
    <property type="match status" value="1"/>
</dbReference>
<dbReference type="InterPro" id="IPR036397">
    <property type="entry name" value="RNaseH_sf"/>
</dbReference>
<dbReference type="InterPro" id="IPR001584">
    <property type="entry name" value="Integrase_cat-core"/>
</dbReference>
<evidence type="ECO:0000313" key="4">
    <source>
        <dbReference type="EMBL" id="MFD1265033.1"/>
    </source>
</evidence>
<evidence type="ECO:0000259" key="3">
    <source>
        <dbReference type="PROSITE" id="PS51702"/>
    </source>
</evidence>
<reference evidence="5" key="1">
    <citation type="journal article" date="2019" name="Int. J. Syst. Evol. Microbiol.">
        <title>The Global Catalogue of Microorganisms (GCM) 10K type strain sequencing project: providing services to taxonomists for standard genome sequencing and annotation.</title>
        <authorList>
            <consortium name="The Broad Institute Genomics Platform"/>
            <consortium name="The Broad Institute Genome Sequencing Center for Infectious Disease"/>
            <person name="Wu L."/>
            <person name="Ma J."/>
        </authorList>
    </citation>
    <scope>NUCLEOTIDE SEQUENCE [LARGE SCALE GENOMIC DNA]</scope>
    <source>
        <strain evidence="5">CCUG 48884</strain>
    </source>
</reference>
<dbReference type="PANTHER" id="PTHR35004">
    <property type="entry name" value="TRANSPOSASE RV3428C-RELATED"/>
    <property type="match status" value="1"/>
</dbReference>
<accession>A0ABW3WIE3</accession>
<comment type="caution">
    <text evidence="4">The sequence shown here is derived from an EMBL/GenBank/DDBJ whole genome shotgun (WGS) entry which is preliminary data.</text>
</comment>
<dbReference type="Gene3D" id="3.30.420.10">
    <property type="entry name" value="Ribonuclease H-like superfamily/Ribonuclease H"/>
    <property type="match status" value="1"/>
</dbReference>
<feature type="region of interest" description="Disordered" evidence="1">
    <location>
        <begin position="636"/>
        <end position="670"/>
    </location>
</feature>
<sequence length="768" mass="86275">MRKTHYACRELAELRLPDLPGSERGWRKLVDREDWSFREVPVKGGKGGVAREYAPPPRIAKLIDRAEGIIAAGERALREHAVVAKVRADVAEEARIRRQKGEQALKALAASLTEGQQQRFDGRWGIVQGWEVWFVQAQPIKRKRGQEVFCSLYNAGTLPPLPQITEAVREAFPEISGRSLARWESKFKKEGLAGLIDKQDGALMRGVNVFTKQPTLHETTLALIKARPNIMPHDLHALLASAAVDPETGEILFEAPSYDATYRFLKNWQEKHPELLTALTSPDEWKNRCMSAVGNASEDVVRLNQRWEMDATPSDWMLTDPETNQKRRYTCSVVIDIYSRRMLVVLSRTPKAQTHMFCLRLALLAWGVPEEIVTDNGQDYKAREFQMALEALGIKQRVTAPFSPWQKPHVERGIGVMLHSILELLPNFVGHNVAERQAIESRRAFSERLFQKDTVVELDMTPSTLQGHINDWLQGTYEQRPHGETNETPFARAAAWTGKVRRIEDERALDVLLAPLAGVRTLQKKGIAVDSGWYAAPELFSLVEVGTEVTVRETEDFGAVVVHQDGKFICVAICPERKGVSRKELAAHVRNAQAKRVKEDKKRMGAGAKVDPDRMVGELLRRKAAEAGKLATLPARGAEAHRSEGLQEAGKAARRIDHGREAAPLAPELQRRLDARRAERDNPQPVPEPEQKVVHIPETPELRFRKWLEINAIAERGEVIDEPKLQKWWGMYPQSSEFGALMRRHQTAGNNSGTTAATVVPVRTANGA</sequence>
<keyword evidence="5" id="KW-1185">Reference proteome</keyword>
<dbReference type="RefSeq" id="WP_277829892.1">
    <property type="nucleotide sequence ID" value="NZ_JARQZE010000001.1"/>
</dbReference>
<dbReference type="InterPro" id="IPR009061">
    <property type="entry name" value="DNA-bd_dom_put_sf"/>
</dbReference>
<feature type="domain" description="HTH Mu-type" evidence="3">
    <location>
        <begin position="4"/>
        <end position="71"/>
    </location>
</feature>
<evidence type="ECO:0000259" key="2">
    <source>
        <dbReference type="PROSITE" id="PS50994"/>
    </source>
</evidence>
<protein>
    <submittedName>
        <fullName evidence="4">DDE-type integrase/transposase/recombinase</fullName>
    </submittedName>
</protein>